<evidence type="ECO:0000313" key="1">
    <source>
        <dbReference type="EMBL" id="QCC51582.1"/>
    </source>
</evidence>
<accession>A0A4D6HEU7</accession>
<proteinExistence type="predicted"/>
<reference evidence="1 2" key="1">
    <citation type="journal article" date="2019" name="Nat. Commun.">
        <title>A new type of DNA phosphorothioation-based antiviral system in archaea.</title>
        <authorList>
            <person name="Xiong L."/>
            <person name="Liu S."/>
            <person name="Chen S."/>
            <person name="Xiao Y."/>
            <person name="Zhu B."/>
            <person name="Gao Y."/>
            <person name="Zhang Y."/>
            <person name="Chen B."/>
            <person name="Luo J."/>
            <person name="Deng Z."/>
            <person name="Chen X."/>
            <person name="Wang L."/>
            <person name="Chen S."/>
        </authorList>
    </citation>
    <scope>NUCLEOTIDE SEQUENCE [LARGE SCALE GENOMIC DNA]</scope>
    <source>
        <strain evidence="1 2">CBA1105</strain>
    </source>
</reference>
<dbReference type="Proteomes" id="UP000296706">
    <property type="component" value="Chromosome"/>
</dbReference>
<protein>
    <submittedName>
        <fullName evidence="1">Uncharacterized protein</fullName>
    </submittedName>
</protein>
<sequence length="60" mass="6976">MSATIVHVRDTFQSRLVLPQHERLSSRGGSGQPTSYRAYRWYWREDDGGDRRIGHVNCRG</sequence>
<keyword evidence="2" id="KW-1185">Reference proteome</keyword>
<name>A0A4D6HEU7_9EURY</name>
<evidence type="ECO:0000313" key="2">
    <source>
        <dbReference type="Proteomes" id="UP000296706"/>
    </source>
</evidence>
<dbReference type="KEGG" id="hsn:DV733_10160"/>
<gene>
    <name evidence="1" type="ORF">DV733_10160</name>
</gene>
<dbReference type="EMBL" id="CP031310">
    <property type="protein sequence ID" value="QCC51582.1"/>
    <property type="molecule type" value="Genomic_DNA"/>
</dbReference>
<dbReference type="AlphaFoldDB" id="A0A4D6HEU7"/>
<organism evidence="1 2">
    <name type="scientific">Halapricum salinum</name>
    <dbReference type="NCBI Taxonomy" id="1457250"/>
    <lineage>
        <taxon>Archaea</taxon>
        <taxon>Methanobacteriati</taxon>
        <taxon>Methanobacteriota</taxon>
        <taxon>Stenosarchaea group</taxon>
        <taxon>Halobacteria</taxon>
        <taxon>Halobacteriales</taxon>
        <taxon>Haloarculaceae</taxon>
        <taxon>Halapricum</taxon>
    </lineage>
</organism>